<dbReference type="Proteomes" id="UP000215914">
    <property type="component" value="Chromosome 12"/>
</dbReference>
<gene>
    <name evidence="5" type="ORF">HannXRQ_Chr12g0375451</name>
    <name evidence="4" type="ORF">HanXRQr2_Chr01g0009141</name>
</gene>
<evidence type="ECO:0000256" key="2">
    <source>
        <dbReference type="SAM" id="MobiDB-lite"/>
    </source>
</evidence>
<keyword evidence="1" id="KW-0863">Zinc-finger</keyword>
<reference evidence="4 6" key="1">
    <citation type="journal article" date="2017" name="Nature">
        <title>The sunflower genome provides insights into oil metabolism, flowering and Asterid evolution.</title>
        <authorList>
            <person name="Badouin H."/>
            <person name="Gouzy J."/>
            <person name="Grassa C.J."/>
            <person name="Murat F."/>
            <person name="Staton S.E."/>
            <person name="Cottret L."/>
            <person name="Lelandais-Briere C."/>
            <person name="Owens G.L."/>
            <person name="Carrere S."/>
            <person name="Mayjonade B."/>
            <person name="Legrand L."/>
            <person name="Gill N."/>
            <person name="Kane N.C."/>
            <person name="Bowers J.E."/>
            <person name="Hubner S."/>
            <person name="Bellec A."/>
            <person name="Berard A."/>
            <person name="Berges H."/>
            <person name="Blanchet N."/>
            <person name="Boniface M.C."/>
            <person name="Brunel D."/>
            <person name="Catrice O."/>
            <person name="Chaidir N."/>
            <person name="Claudel C."/>
            <person name="Donnadieu C."/>
            <person name="Faraut T."/>
            <person name="Fievet G."/>
            <person name="Helmstetter N."/>
            <person name="King M."/>
            <person name="Knapp S.J."/>
            <person name="Lai Z."/>
            <person name="Le Paslier M.C."/>
            <person name="Lippi Y."/>
            <person name="Lorenzon L."/>
            <person name="Mandel J.R."/>
            <person name="Marage G."/>
            <person name="Marchand G."/>
            <person name="Marquand E."/>
            <person name="Bret-Mestries E."/>
            <person name="Morien E."/>
            <person name="Nambeesan S."/>
            <person name="Nguyen T."/>
            <person name="Pegot-Espagnet P."/>
            <person name="Pouilly N."/>
            <person name="Raftis F."/>
            <person name="Sallet E."/>
            <person name="Schiex T."/>
            <person name="Thomas J."/>
            <person name="Vandecasteele C."/>
            <person name="Vares D."/>
            <person name="Vear F."/>
            <person name="Vautrin S."/>
            <person name="Crespi M."/>
            <person name="Mangin B."/>
            <person name="Burke J.M."/>
            <person name="Salse J."/>
            <person name="Munos S."/>
            <person name="Vincourt P."/>
            <person name="Rieseberg L.H."/>
            <person name="Langlade N.B."/>
        </authorList>
    </citation>
    <scope>NUCLEOTIDE SEQUENCE [LARGE SCALE GENOMIC DNA]</scope>
    <source>
        <strain evidence="6">cv. SF193</strain>
        <tissue evidence="4">Leaves</tissue>
    </source>
</reference>
<feature type="region of interest" description="Disordered" evidence="2">
    <location>
        <begin position="186"/>
        <end position="220"/>
    </location>
</feature>
<dbReference type="PROSITE" id="PS50158">
    <property type="entry name" value="ZF_CCHC"/>
    <property type="match status" value="1"/>
</dbReference>
<keyword evidence="4" id="KW-0695">RNA-directed DNA polymerase</keyword>
<reference evidence="5" key="2">
    <citation type="submission" date="2017-02" db="EMBL/GenBank/DDBJ databases">
        <title>Sunflower complete genome.</title>
        <authorList>
            <person name="Langlade N."/>
            <person name="Munos S."/>
        </authorList>
    </citation>
    <scope>NUCLEOTIDE SEQUENCE [LARGE SCALE GENOMIC DNA]</scope>
    <source>
        <tissue evidence="5">Leaves</tissue>
    </source>
</reference>
<sequence length="274" mass="31305">MDWYRNLKIVLRAEKKAYVLEGPIPEAPAANTGPARRTWEKHVDDSQDVTCLMLAMMIPELQKNLENLGAYEMSEQLKNMFQQQARHERFEVMRSLITCRMQEGTSVSAHVLKMKSFVDQLERLNAPLSNELATDVILNSLPNSYHQFVMNYNMNGWERTIPELHQMLKTAETNIPTKGNPVLAIREGRITKKKQSKGKGKASKQDKGKGKKVATPKAKPHKDAKCFHCDEIGHWKRNCPKYLAELKLKKLQIGESSGIHVIDLFSFSSKSWVD</sequence>
<evidence type="ECO:0000313" key="4">
    <source>
        <dbReference type="EMBL" id="KAF5821043.1"/>
    </source>
</evidence>
<dbReference type="Pfam" id="PF14223">
    <property type="entry name" value="Retrotran_gag_2"/>
    <property type="match status" value="1"/>
</dbReference>
<evidence type="ECO:0000259" key="3">
    <source>
        <dbReference type="PROSITE" id="PS50158"/>
    </source>
</evidence>
<evidence type="ECO:0000313" key="5">
    <source>
        <dbReference type="EMBL" id="OTG05603.1"/>
    </source>
</evidence>
<evidence type="ECO:0000313" key="6">
    <source>
        <dbReference type="Proteomes" id="UP000215914"/>
    </source>
</evidence>
<dbReference type="GO" id="GO:0003676">
    <property type="term" value="F:nucleic acid binding"/>
    <property type="evidence" value="ECO:0007669"/>
    <property type="project" value="InterPro"/>
</dbReference>
<dbReference type="GO" id="GO:0003964">
    <property type="term" value="F:RNA-directed DNA polymerase activity"/>
    <property type="evidence" value="ECO:0007669"/>
    <property type="project" value="UniProtKB-KW"/>
</dbReference>
<name>A0A251T465_HELAN</name>
<dbReference type="SMART" id="SM00343">
    <property type="entry name" value="ZnF_C2HC"/>
    <property type="match status" value="1"/>
</dbReference>
<dbReference type="SUPFAM" id="SSF57756">
    <property type="entry name" value="Retrovirus zinc finger-like domains"/>
    <property type="match status" value="1"/>
</dbReference>
<feature type="compositionally biased region" description="Basic residues" evidence="2">
    <location>
        <begin position="209"/>
        <end position="220"/>
    </location>
</feature>
<accession>A0A251T465</accession>
<feature type="compositionally biased region" description="Basic residues" evidence="2">
    <location>
        <begin position="191"/>
        <end position="202"/>
    </location>
</feature>
<keyword evidence="4" id="KW-0808">Transferase</keyword>
<dbReference type="InterPro" id="IPR036875">
    <property type="entry name" value="Znf_CCHC_sf"/>
</dbReference>
<dbReference type="Gramene" id="mRNA:HanXRQr2_Chr01g0009141">
    <property type="protein sequence ID" value="mRNA:HanXRQr2_Chr01g0009141"/>
    <property type="gene ID" value="HanXRQr2_Chr01g0009141"/>
</dbReference>
<dbReference type="AlphaFoldDB" id="A0A251T465"/>
<keyword evidence="6" id="KW-1185">Reference proteome</keyword>
<dbReference type="EMBL" id="CM007901">
    <property type="protein sequence ID" value="OTG05603.1"/>
    <property type="molecule type" value="Genomic_DNA"/>
</dbReference>
<dbReference type="Gene3D" id="4.10.60.10">
    <property type="entry name" value="Zinc finger, CCHC-type"/>
    <property type="match status" value="1"/>
</dbReference>
<keyword evidence="4" id="KW-0548">Nucleotidyltransferase</keyword>
<dbReference type="InterPro" id="IPR001878">
    <property type="entry name" value="Znf_CCHC"/>
</dbReference>
<reference evidence="4" key="3">
    <citation type="submission" date="2020-06" db="EMBL/GenBank/DDBJ databases">
        <title>Helianthus annuus Genome sequencing and assembly Release 2.</title>
        <authorList>
            <person name="Gouzy J."/>
            <person name="Langlade N."/>
            <person name="Munos S."/>
        </authorList>
    </citation>
    <scope>NUCLEOTIDE SEQUENCE</scope>
    <source>
        <tissue evidence="4">Leaves</tissue>
    </source>
</reference>
<dbReference type="GO" id="GO:0008270">
    <property type="term" value="F:zinc ion binding"/>
    <property type="evidence" value="ECO:0007669"/>
    <property type="project" value="UniProtKB-KW"/>
</dbReference>
<evidence type="ECO:0000256" key="1">
    <source>
        <dbReference type="PROSITE-ProRule" id="PRU00047"/>
    </source>
</evidence>
<dbReference type="EC" id="2.7.7.49" evidence="4"/>
<dbReference type="OMA" id="MCEARTS"/>
<keyword evidence="1" id="KW-0479">Metal-binding</keyword>
<proteinExistence type="predicted"/>
<organism evidence="5 6">
    <name type="scientific">Helianthus annuus</name>
    <name type="common">Common sunflower</name>
    <dbReference type="NCBI Taxonomy" id="4232"/>
    <lineage>
        <taxon>Eukaryota</taxon>
        <taxon>Viridiplantae</taxon>
        <taxon>Streptophyta</taxon>
        <taxon>Embryophyta</taxon>
        <taxon>Tracheophyta</taxon>
        <taxon>Spermatophyta</taxon>
        <taxon>Magnoliopsida</taxon>
        <taxon>eudicotyledons</taxon>
        <taxon>Gunneridae</taxon>
        <taxon>Pentapetalae</taxon>
        <taxon>asterids</taxon>
        <taxon>campanulids</taxon>
        <taxon>Asterales</taxon>
        <taxon>Asteraceae</taxon>
        <taxon>Asteroideae</taxon>
        <taxon>Heliantheae alliance</taxon>
        <taxon>Heliantheae</taxon>
        <taxon>Helianthus</taxon>
    </lineage>
</organism>
<keyword evidence="1" id="KW-0862">Zinc</keyword>
<dbReference type="Pfam" id="PF00098">
    <property type="entry name" value="zf-CCHC"/>
    <property type="match status" value="1"/>
</dbReference>
<dbReference type="EMBL" id="MNCJ02000316">
    <property type="protein sequence ID" value="KAF5821043.1"/>
    <property type="molecule type" value="Genomic_DNA"/>
</dbReference>
<dbReference type="InParanoid" id="A0A251T465"/>
<feature type="domain" description="CCHC-type" evidence="3">
    <location>
        <begin position="225"/>
        <end position="241"/>
    </location>
</feature>
<protein>
    <submittedName>
        <fullName evidence="5">Putative zinc finger, CCHC-type</fullName>
    </submittedName>
    <submittedName>
        <fullName evidence="4">RNA-directed DNA polymerase</fullName>
        <ecNumber evidence="4">2.7.7.49</ecNumber>
    </submittedName>
</protein>